<dbReference type="OrthoDB" id="438440at2759"/>
<dbReference type="Proteomes" id="UP000657918">
    <property type="component" value="Unassembled WGS sequence"/>
</dbReference>
<dbReference type="AlphaFoldDB" id="A0A835MKS4"/>
<reference evidence="1 2" key="1">
    <citation type="submission" date="2020-10" db="EMBL/GenBank/DDBJ databases">
        <title>Plant Genome Project.</title>
        <authorList>
            <person name="Zhang R.-G."/>
        </authorList>
    </citation>
    <scope>NUCLEOTIDE SEQUENCE [LARGE SCALE GENOMIC DNA]</scope>
    <source>
        <strain evidence="1">FAFU-HL-1</strain>
        <tissue evidence="1">Leaf</tissue>
    </source>
</reference>
<evidence type="ECO:0000313" key="1">
    <source>
        <dbReference type="EMBL" id="KAF9661028.1"/>
    </source>
</evidence>
<sequence length="238" mass="26483">MQNLLGIANLSKNSVFRGETLSALISISPLTGSLFLKNAIDNCRGRKRSTEQLASRPSTASYEITSQALVTFRFISGVDLANLVVNSDLLQISCAAIKDLQEESISDQQDSCSLSLRYKLDKKSNEEEIWFHQQLSGSLSFLSLTSYALKPTGRFPFIEVKSPFLSPILRSYLGSKLKYPSELFFNSACTPSSNIITMVVYMIFRSSVGHLARSVHDFICHRLSTLLYFVHVTPFGSC</sequence>
<organism evidence="1 2">
    <name type="scientific">Salix dunnii</name>
    <dbReference type="NCBI Taxonomy" id="1413687"/>
    <lineage>
        <taxon>Eukaryota</taxon>
        <taxon>Viridiplantae</taxon>
        <taxon>Streptophyta</taxon>
        <taxon>Embryophyta</taxon>
        <taxon>Tracheophyta</taxon>
        <taxon>Spermatophyta</taxon>
        <taxon>Magnoliopsida</taxon>
        <taxon>eudicotyledons</taxon>
        <taxon>Gunneridae</taxon>
        <taxon>Pentapetalae</taxon>
        <taxon>rosids</taxon>
        <taxon>fabids</taxon>
        <taxon>Malpighiales</taxon>
        <taxon>Salicaceae</taxon>
        <taxon>Saliceae</taxon>
        <taxon>Salix</taxon>
    </lineage>
</organism>
<evidence type="ECO:0000313" key="2">
    <source>
        <dbReference type="Proteomes" id="UP000657918"/>
    </source>
</evidence>
<name>A0A835MKS4_9ROSI</name>
<gene>
    <name evidence="1" type="ORF">SADUNF_Sadunf19G0025400</name>
</gene>
<comment type="caution">
    <text evidence="1">The sequence shown here is derived from an EMBL/GenBank/DDBJ whole genome shotgun (WGS) entry which is preliminary data.</text>
</comment>
<dbReference type="EMBL" id="JADGMS010000019">
    <property type="protein sequence ID" value="KAF9661028.1"/>
    <property type="molecule type" value="Genomic_DNA"/>
</dbReference>
<proteinExistence type="predicted"/>
<protein>
    <submittedName>
        <fullName evidence="1">Uncharacterized protein</fullName>
    </submittedName>
</protein>
<keyword evidence="2" id="KW-1185">Reference proteome</keyword>
<accession>A0A835MKS4</accession>